<accession>A0A0F9B3M0</accession>
<comment type="caution">
    <text evidence="1">The sequence shown here is derived from an EMBL/GenBank/DDBJ whole genome shotgun (WGS) entry which is preliminary data.</text>
</comment>
<gene>
    <name evidence="1" type="ORF">LCGC14_2775370</name>
</gene>
<dbReference type="AlphaFoldDB" id="A0A0F9B3M0"/>
<evidence type="ECO:0000313" key="1">
    <source>
        <dbReference type="EMBL" id="KKK85229.1"/>
    </source>
</evidence>
<reference evidence="1" key="1">
    <citation type="journal article" date="2015" name="Nature">
        <title>Complex archaea that bridge the gap between prokaryotes and eukaryotes.</title>
        <authorList>
            <person name="Spang A."/>
            <person name="Saw J.H."/>
            <person name="Jorgensen S.L."/>
            <person name="Zaremba-Niedzwiedzka K."/>
            <person name="Martijn J."/>
            <person name="Lind A.E."/>
            <person name="van Eijk R."/>
            <person name="Schleper C."/>
            <person name="Guy L."/>
            <person name="Ettema T.J."/>
        </authorList>
    </citation>
    <scope>NUCLEOTIDE SEQUENCE</scope>
</reference>
<dbReference type="EMBL" id="LAZR01051405">
    <property type="protein sequence ID" value="KKK85229.1"/>
    <property type="molecule type" value="Genomic_DNA"/>
</dbReference>
<organism evidence="1">
    <name type="scientific">marine sediment metagenome</name>
    <dbReference type="NCBI Taxonomy" id="412755"/>
    <lineage>
        <taxon>unclassified sequences</taxon>
        <taxon>metagenomes</taxon>
        <taxon>ecological metagenomes</taxon>
    </lineage>
</organism>
<proteinExistence type="predicted"/>
<protein>
    <submittedName>
        <fullName evidence="1">Uncharacterized protein</fullName>
    </submittedName>
</protein>
<name>A0A0F9B3M0_9ZZZZ</name>
<sequence length="68" mass="7604">MMIPRFKVVHASDADMLERKLNDADPGGYYAVRSMTSVPRFEGTGQFLSQIDTVTMVLLERKPGIEGE</sequence>